<dbReference type="EMBL" id="BART01034448">
    <property type="protein sequence ID" value="GAH17355.1"/>
    <property type="molecule type" value="Genomic_DNA"/>
</dbReference>
<evidence type="ECO:0000313" key="1">
    <source>
        <dbReference type="EMBL" id="GAH17355.1"/>
    </source>
</evidence>
<dbReference type="PROSITE" id="PS51257">
    <property type="entry name" value="PROKAR_LIPOPROTEIN"/>
    <property type="match status" value="1"/>
</dbReference>
<accession>X1EAF7</accession>
<comment type="caution">
    <text evidence="1">The sequence shown here is derived from an EMBL/GenBank/DDBJ whole genome shotgun (WGS) entry which is preliminary data.</text>
</comment>
<name>X1EAF7_9ZZZZ</name>
<sequence length="114" mass="12526">MKKKLLIVGIVAILLICVGLSGCNEQSSESSEENKFLGTWINDVGEITIFHENGTTTSILGDLQGTGTWKLENDSLIITFGLILTFDYSFSNNDETLTLINVDTGLTFVHIKQK</sequence>
<proteinExistence type="predicted"/>
<gene>
    <name evidence="1" type="ORF">S01H4_58865</name>
</gene>
<reference evidence="1" key="1">
    <citation type="journal article" date="2014" name="Front. Microbiol.">
        <title>High frequency of phylogenetically diverse reductive dehalogenase-homologous genes in deep subseafloor sedimentary metagenomes.</title>
        <authorList>
            <person name="Kawai M."/>
            <person name="Futagami T."/>
            <person name="Toyoda A."/>
            <person name="Takaki Y."/>
            <person name="Nishi S."/>
            <person name="Hori S."/>
            <person name="Arai W."/>
            <person name="Tsubouchi T."/>
            <person name="Morono Y."/>
            <person name="Uchiyama I."/>
            <person name="Ito T."/>
            <person name="Fujiyama A."/>
            <person name="Inagaki F."/>
            <person name="Takami H."/>
        </authorList>
    </citation>
    <scope>NUCLEOTIDE SEQUENCE</scope>
    <source>
        <strain evidence="1">Expedition CK06-06</strain>
    </source>
</reference>
<protein>
    <submittedName>
        <fullName evidence="1">Uncharacterized protein</fullName>
    </submittedName>
</protein>
<organism evidence="1">
    <name type="scientific">marine sediment metagenome</name>
    <dbReference type="NCBI Taxonomy" id="412755"/>
    <lineage>
        <taxon>unclassified sequences</taxon>
        <taxon>metagenomes</taxon>
        <taxon>ecological metagenomes</taxon>
    </lineage>
</organism>
<dbReference type="AlphaFoldDB" id="X1EAF7"/>